<evidence type="ECO:0000256" key="2">
    <source>
        <dbReference type="ARBA" id="ARBA00009941"/>
    </source>
</evidence>
<dbReference type="EMBL" id="JAKNSF020000001">
    <property type="protein sequence ID" value="KAK7742996.1"/>
    <property type="molecule type" value="Genomic_DNA"/>
</dbReference>
<evidence type="ECO:0000313" key="7">
    <source>
        <dbReference type="Proteomes" id="UP001430848"/>
    </source>
</evidence>
<protein>
    <submittedName>
        <fullName evidence="6">Glycosylphosphatidylinositol anchor biosynthesis</fullName>
    </submittedName>
</protein>
<organism evidence="6 7">
    <name type="scientific">Diaporthe eres</name>
    <name type="common">Phomopsis oblonga</name>
    <dbReference type="NCBI Taxonomy" id="83184"/>
    <lineage>
        <taxon>Eukaryota</taxon>
        <taxon>Fungi</taxon>
        <taxon>Dikarya</taxon>
        <taxon>Ascomycota</taxon>
        <taxon>Pezizomycotina</taxon>
        <taxon>Sordariomycetes</taxon>
        <taxon>Sordariomycetidae</taxon>
        <taxon>Diaporthales</taxon>
        <taxon>Diaporthaceae</taxon>
        <taxon>Diaporthe</taxon>
        <taxon>Diaporthe eres species complex</taxon>
    </lineage>
</organism>
<dbReference type="Gene3D" id="3.40.50.1460">
    <property type="match status" value="1"/>
</dbReference>
<evidence type="ECO:0000256" key="5">
    <source>
        <dbReference type="SAM" id="MobiDB-lite"/>
    </source>
</evidence>
<dbReference type="Pfam" id="PF01650">
    <property type="entry name" value="Peptidase_C13"/>
    <property type="match status" value="1"/>
</dbReference>
<dbReference type="Gene3D" id="1.10.630.10">
    <property type="entry name" value="Cytochrome P450"/>
    <property type="match status" value="1"/>
</dbReference>
<comment type="similarity">
    <text evidence="2">Belongs to the peptidase C13 family.</text>
</comment>
<dbReference type="InterPro" id="IPR001128">
    <property type="entry name" value="Cyt_P450"/>
</dbReference>
<dbReference type="Proteomes" id="UP001430848">
    <property type="component" value="Unassembled WGS sequence"/>
</dbReference>
<sequence length="875" mass="97286">MSQTLLIVADAHMATQVEGLGLGKGDNLVKPIETITGGPSLLTMEGATWKRWRRLFSTGFSAGYLVSLAPTIADEVATFRDLLIKKCHGAPGGRSEAFQLEEMTVRMTFDVIGRVVLDTRLDYQTRNNPLAAALRSSIEWTSWRGQLNPVTNYLTIRPIVHWLNSRAMNQYIGHEIDKRFAERLGGGRGEKTDDKDSKDTSKQSKSIVSLLIDDLLLEAGSADGNHVKEAVKSAMTSQLRAFLFAGHDTSSSALTYSYYLLSKHPAALDRLIAEHDAVFGAEPADALAQIHADPYKLNQLPYTTALIKETIRLFPPSGSMRVGRPGAFLVDETGRRFPTENCSVWTLSLAIHHDARYWAEPESFLPERWLVGPDDPLYPGGTTGGAAWRPFEHGPRSCIGQSLALLELKIALVLTVREINVVPAYEEWDALHPKKGSGGKAGLVNTVDGNRVYQAEKGAAHPADGFPLPALLAATLLSPALVSAEHTSNWAVLVCTSRFWFNYRHLANVLSIYRTVKRLGIPDSQIILMLPDDMACNPRNAFPGTVYSNADRAVDLYGDNIEVDYRGYEVTVENFIRLLTDRVGEETPRSKRLLTDDRSNILVYMTGHGGNEFLKFQDAEEIGAFDLADAFEQMWEKKRYDPVMPQPRRLKLKSNTRSCRRYHEILFMIDTCQANTMYTKLYSPNIIATGSSEFDQSSYSHHADNDVGVAVIDRYTYYNLEFLEGEVGDLSSKKTLGDLFDSYTYEKIHSHAGVRYDLFPGGEAAARTRLVTDFFGNVQNVEVDGTKNNTLEEDLLALSKHIAELRKRVGEDEGEASQKSVAQGDKRREMTNNRVKSAKPLTDENWWAKKLLGAVVVGGCVSLWGLGSFLEKSAR</sequence>
<dbReference type="InterPro" id="IPR036396">
    <property type="entry name" value="Cyt_P450_sf"/>
</dbReference>
<evidence type="ECO:0000256" key="4">
    <source>
        <dbReference type="ARBA" id="ARBA00022729"/>
    </source>
</evidence>
<dbReference type="PIRSF" id="PIRSF500138">
    <property type="entry name" value="GPI8"/>
    <property type="match status" value="1"/>
</dbReference>
<gene>
    <name evidence="6" type="primary">GPI8</name>
    <name evidence="6" type="ORF">SLS63_000564</name>
</gene>
<accession>A0ABR1PS65</accession>
<proteinExistence type="inferred from homology"/>
<dbReference type="PIRSF" id="PIRSF019663">
    <property type="entry name" value="Legumain"/>
    <property type="match status" value="1"/>
</dbReference>
<dbReference type="SUPFAM" id="SSF48264">
    <property type="entry name" value="Cytochrome P450"/>
    <property type="match status" value="1"/>
</dbReference>
<dbReference type="PANTHER" id="PTHR48067:SF1">
    <property type="entry name" value="GPI-ANCHOR TRANSAMIDASE"/>
    <property type="match status" value="1"/>
</dbReference>
<keyword evidence="3" id="KW-0337">GPI-anchor biosynthesis</keyword>
<evidence type="ECO:0000313" key="6">
    <source>
        <dbReference type="EMBL" id="KAK7742996.1"/>
    </source>
</evidence>
<dbReference type="Pfam" id="PF00067">
    <property type="entry name" value="p450"/>
    <property type="match status" value="1"/>
</dbReference>
<evidence type="ECO:0000256" key="3">
    <source>
        <dbReference type="ARBA" id="ARBA00022502"/>
    </source>
</evidence>
<dbReference type="CDD" id="cd11051">
    <property type="entry name" value="CYP59-like"/>
    <property type="match status" value="1"/>
</dbReference>
<dbReference type="PANTHER" id="PTHR48067">
    <property type="entry name" value="GPI-ANCHOR TRANSAMIDASE"/>
    <property type="match status" value="1"/>
</dbReference>
<keyword evidence="4" id="KW-0732">Signal</keyword>
<reference evidence="6 7" key="1">
    <citation type="submission" date="2024-02" db="EMBL/GenBank/DDBJ databases">
        <title>De novo assembly and annotation of 12 fungi associated with fruit tree decline syndrome in Ontario, Canada.</title>
        <authorList>
            <person name="Sulman M."/>
            <person name="Ellouze W."/>
            <person name="Ilyukhin E."/>
        </authorList>
    </citation>
    <scope>NUCLEOTIDE SEQUENCE [LARGE SCALE GENOMIC DNA]</scope>
    <source>
        <strain evidence="6 7">M169</strain>
    </source>
</reference>
<dbReference type="InterPro" id="IPR028361">
    <property type="entry name" value="GPI_transamidase"/>
</dbReference>
<dbReference type="InterPro" id="IPR001096">
    <property type="entry name" value="Peptidase_C13"/>
</dbReference>
<comment type="pathway">
    <text evidence="1">Glycolipid biosynthesis; glycosylphosphatidylinositol-anchor biosynthesis.</text>
</comment>
<comment type="caution">
    <text evidence="6">The sequence shown here is derived from an EMBL/GenBank/DDBJ whole genome shotgun (WGS) entry which is preliminary data.</text>
</comment>
<name>A0ABR1PS65_DIAER</name>
<feature type="region of interest" description="Disordered" evidence="5">
    <location>
        <begin position="809"/>
        <end position="834"/>
    </location>
</feature>
<evidence type="ECO:0000256" key="1">
    <source>
        <dbReference type="ARBA" id="ARBA00004687"/>
    </source>
</evidence>
<dbReference type="PRINTS" id="PR00776">
    <property type="entry name" value="HEMOGLOBNASE"/>
</dbReference>
<keyword evidence="7" id="KW-1185">Reference proteome</keyword>